<evidence type="ECO:0000256" key="4">
    <source>
        <dbReference type="ARBA" id="ARBA00022473"/>
    </source>
</evidence>
<evidence type="ECO:0000256" key="11">
    <source>
        <dbReference type="ARBA" id="ARBA00024653"/>
    </source>
</evidence>
<keyword evidence="9" id="KW-0804">Transcription</keyword>
<keyword evidence="7" id="KW-0805">Transcription regulation</keyword>
<feature type="compositionally biased region" description="Polar residues" evidence="13">
    <location>
        <begin position="119"/>
        <end position="128"/>
    </location>
</feature>
<evidence type="ECO:0000256" key="2">
    <source>
        <dbReference type="ARBA" id="ARBA00007354"/>
    </source>
</evidence>
<evidence type="ECO:0000313" key="16">
    <source>
        <dbReference type="Proteomes" id="UP000009022"/>
    </source>
</evidence>
<feature type="compositionally biased region" description="Basic and acidic residues" evidence="13">
    <location>
        <begin position="1202"/>
        <end position="1212"/>
    </location>
</feature>
<dbReference type="Proteomes" id="UP000009022">
    <property type="component" value="Unassembled WGS sequence"/>
</dbReference>
<keyword evidence="10" id="KW-0539">Nucleus</keyword>
<evidence type="ECO:0000256" key="12">
    <source>
        <dbReference type="ARBA" id="ARBA00032149"/>
    </source>
</evidence>
<feature type="compositionally biased region" description="Polar residues" evidence="13">
    <location>
        <begin position="171"/>
        <end position="184"/>
    </location>
</feature>
<dbReference type="GO" id="GO:0010468">
    <property type="term" value="P:regulation of gene expression"/>
    <property type="evidence" value="ECO:0000318"/>
    <property type="project" value="GO_Central"/>
</dbReference>
<reference evidence="15 16" key="1">
    <citation type="journal article" date="2008" name="Nature">
        <title>The Trichoplax genome and the nature of placozoans.</title>
        <authorList>
            <person name="Srivastava M."/>
            <person name="Begovic E."/>
            <person name="Chapman J."/>
            <person name="Putnam N.H."/>
            <person name="Hellsten U."/>
            <person name="Kawashima T."/>
            <person name="Kuo A."/>
            <person name="Mitros T."/>
            <person name="Salamov A."/>
            <person name="Carpenter M.L."/>
            <person name="Signorovitch A.Y."/>
            <person name="Moreno M.A."/>
            <person name="Kamm K."/>
            <person name="Grimwood J."/>
            <person name="Schmutz J."/>
            <person name="Shapiro H."/>
            <person name="Grigoriev I.V."/>
            <person name="Buss L.W."/>
            <person name="Schierwater B."/>
            <person name="Dellaporta S.L."/>
            <person name="Rokhsar D.S."/>
        </authorList>
    </citation>
    <scope>NUCLEOTIDE SEQUENCE [LARGE SCALE GENOMIC DNA]</scope>
    <source>
        <strain evidence="15 16">Grell-BS-1999</strain>
    </source>
</reference>
<dbReference type="InParanoid" id="B3RWF7"/>
<dbReference type="STRING" id="10228.B3RWF7"/>
<dbReference type="OMA" id="FANECHV"/>
<proteinExistence type="inferred from homology"/>
<evidence type="ECO:0000256" key="3">
    <source>
        <dbReference type="ARBA" id="ARBA00021888"/>
    </source>
</evidence>
<feature type="compositionally biased region" description="Basic and acidic residues" evidence="13">
    <location>
        <begin position="1141"/>
        <end position="1172"/>
    </location>
</feature>
<feature type="compositionally biased region" description="Basic and acidic residues" evidence="13">
    <location>
        <begin position="155"/>
        <end position="168"/>
    </location>
</feature>
<dbReference type="HOGENOM" id="CLU_247505_0_0_1"/>
<evidence type="ECO:0000256" key="7">
    <source>
        <dbReference type="ARBA" id="ARBA00023015"/>
    </source>
</evidence>
<dbReference type="InterPro" id="IPR007797">
    <property type="entry name" value="AF4/FMR2"/>
</dbReference>
<feature type="compositionally biased region" description="Basic and acidic residues" evidence="13">
    <location>
        <begin position="129"/>
        <end position="141"/>
    </location>
</feature>
<dbReference type="GO" id="GO:0032783">
    <property type="term" value="C:super elongation complex"/>
    <property type="evidence" value="ECO:0000318"/>
    <property type="project" value="GO_Central"/>
</dbReference>
<accession>B3RWF7</accession>
<evidence type="ECO:0000313" key="15">
    <source>
        <dbReference type="EMBL" id="EDV25127.1"/>
    </source>
</evidence>
<feature type="compositionally biased region" description="Basic residues" evidence="13">
    <location>
        <begin position="1188"/>
        <end position="1201"/>
    </location>
</feature>
<feature type="compositionally biased region" description="Acidic residues" evidence="13">
    <location>
        <begin position="405"/>
        <end position="423"/>
    </location>
</feature>
<feature type="compositionally biased region" description="Polar residues" evidence="13">
    <location>
        <begin position="1022"/>
        <end position="1036"/>
    </location>
</feature>
<evidence type="ECO:0000256" key="13">
    <source>
        <dbReference type="SAM" id="MobiDB-lite"/>
    </source>
</evidence>
<feature type="region of interest" description="Disordered" evidence="13">
    <location>
        <begin position="1"/>
        <end position="59"/>
    </location>
</feature>
<feature type="compositionally biased region" description="Basic and acidic residues" evidence="13">
    <location>
        <begin position="376"/>
        <end position="392"/>
    </location>
</feature>
<protein>
    <recommendedName>
        <fullName evidence="3">AF4/FMR2 family member lilli</fullName>
    </recommendedName>
    <alternativeName>
        <fullName evidence="12">Protein lilliputian</fullName>
    </alternativeName>
</protein>
<feature type="compositionally biased region" description="Polar residues" evidence="13">
    <location>
        <begin position="1427"/>
        <end position="1437"/>
    </location>
</feature>
<keyword evidence="4" id="KW-0217">Developmental protein</keyword>
<gene>
    <name evidence="15" type="ORF">TRIADDRAFT_56732</name>
</gene>
<evidence type="ECO:0000256" key="9">
    <source>
        <dbReference type="ARBA" id="ARBA00023163"/>
    </source>
</evidence>
<evidence type="ECO:0000256" key="1">
    <source>
        <dbReference type="ARBA" id="ARBA00004123"/>
    </source>
</evidence>
<comment type="similarity">
    <text evidence="2">Belongs to the AF4 family.</text>
</comment>
<keyword evidence="16" id="KW-1185">Reference proteome</keyword>
<evidence type="ECO:0000256" key="10">
    <source>
        <dbReference type="ARBA" id="ARBA00023242"/>
    </source>
</evidence>
<feature type="region of interest" description="Disordered" evidence="13">
    <location>
        <begin position="1012"/>
        <end position="1044"/>
    </location>
</feature>
<dbReference type="RefSeq" id="XP_002113017.1">
    <property type="nucleotide sequence ID" value="XM_002112981.1"/>
</dbReference>
<sequence>MDIRANGRLGISQDNSKSSEEKDMDSILAYDPTSHPDDKPPDYVSSRPRRLSPDEAKLDELSNYAKPYLRNGNFHEVIGILGGTTLREFNKCREGKTIPPYIRSSDPRSHNVHHKVDEVNNQGSNDNKSLQEAHSDDSDKRTSKKSSLSSNTGLERNKSIKKERHYDGNQEIESTSDQALSSSYHRGVPSDRKVKTEISNGPDSCLPSALSSSYHRGVPSDRKVKTEISNGPDSFLPSVSNETIAKTTTLSKRNQGQPSANNDFCVADDTKTSQNKEDTKTKDEDELLQASENNNKIKRQKADNDTKATTVRPKELKIDIIQNGIAKGMIQSTSDEKVSMIAKVKQICEEMVGLPPPISAIRTPSSSSSAFPAFQQKDEATSNRKDIKKESEENNFTDDQNCLEQDLELTDDSDSDNQSDAVEDLTRNGNNAISGKLFPIIDPTPLSESSSESDNDSDIGAVKQVKKRKTPSSDNRKHSPRQKKTPQSYHSAAQSNRIANNIIREVLQYQIPVLSPLRNIHYEKCRNDDDFGRRSYDSAMKSTHCDDCSTSHGKCLSDLSVDDKKFLVSSRSNNDINPDKRKEGQLNPSSNLLRLSAARVALGDINDLIRLTSLSPIRQSGHNVTIGQSNRNNLHLRSKRSRHNFRDTSKLEWPYRRKNMHLTTANPELIGKIYASDNTRHFDCRKGLLKKRNVLSPVKKAYSPAKRKRVLQEVYDFLRIIDCSSLRSYERNRNSLNISNGGEQRHLRTISKNIEADIVVGNSDIAHANTNSKSNQCHDIQMMANVALVSRHQILQEMRNFLRIIELSPLRFGKAFKPAKKPAVFVLATDKETPKIRSTSVRRKLFDHSDTQNLANCIDNIVVSSATSSAQERLPTNLFYRDQWNRSLHDSDSQCDSTSSNPKTDLQHQHVTNENKNSSTLREISVSNVTVDYNTDCVDISSSSCSSQTSTLIRQSIALHDDNVTCSCNGTQDVQCLSNTSSVLRLAKIDNTSEKEENKAAADQHNELFEDVDNSDQQQQQRSPIQNDAVVSSTLPPTADKSYPVSFDLSRLKSIKLSTSKAKKHQDEQAQGFKDKKINVDKQLTSTSGSKDGSLSSGISKSKRINNHNNEGHPLKKKIRNKMAESSDEANVTAVSSRKGISPERNEMKRNKKSDDFKVVSHGKVSEKERLKKASRSIIGSEDDSALLRHKKDKKRKKEIRRVKTSDDDSSSHHRTPPPFKNDNDQSEVQDRGKNCDYKASQSKHLDSDNTQRRKKSVAKESNKDYRSDMAATTFNKQTLKKNTEEVSTIEDLRIKSENLRKQATEHKRSGDANPNIEVKAIKYTEAAMLFIEQALIEEKLDKEKHESRKKEPYYEILNTTATFLNDRSRALLVHKIFLRSRNEIRTLLQNVNEYCAKDKQQMGSISKKLFPFRYYYIFTFSSRTSDLSVSPTFTPGSQSSTSSSSTQNDNFISIPNKIMSMQLRLNHLWNQETYAMDLWENGNLIMKEFEDFFTQLHQRNILHYDSTLADLLNYVRRGMKLISKN</sequence>
<feature type="region of interest" description="Disordered" evidence="13">
    <location>
        <begin position="1427"/>
        <end position="1449"/>
    </location>
</feature>
<feature type="region of interest" description="Disordered" evidence="13">
    <location>
        <begin position="1058"/>
        <end position="1270"/>
    </location>
</feature>
<dbReference type="GeneID" id="6754230"/>
<feature type="compositionally biased region" description="Polar residues" evidence="13">
    <location>
        <begin position="227"/>
        <end position="262"/>
    </location>
</feature>
<comment type="function">
    <text evidence="11">Has a role in transcriptional regulation. Acts in parallel with the Ras/MAPK and the PI3K/PKB pathways in the control of cell identity and cellular growth. Essential for regulation of the cytoskeleton and cell growth but not for cell proliferation or growth rate. Required specifically for the microtubule-based basal transport of lipid droplets. Plays a partially redundant function downstream of Raf in cell fate specification in the developing eye. Pair-rule protein that regulates embryonic cellularization, gastrulation and segmentation.</text>
</comment>
<feature type="region of interest" description="Disordered" evidence="13">
    <location>
        <begin position="118"/>
        <end position="310"/>
    </location>
</feature>
<name>B3RWF7_TRIAD</name>
<dbReference type="Pfam" id="PF18876">
    <property type="entry name" value="AFF4_CHD"/>
    <property type="match status" value="1"/>
</dbReference>
<dbReference type="EMBL" id="DS985245">
    <property type="protein sequence ID" value="EDV25127.1"/>
    <property type="molecule type" value="Genomic_DNA"/>
</dbReference>
<feature type="compositionally biased region" description="Polar residues" evidence="13">
    <location>
        <begin position="485"/>
        <end position="494"/>
    </location>
</feature>
<feature type="compositionally biased region" description="Low complexity" evidence="13">
    <location>
        <begin position="359"/>
        <end position="374"/>
    </location>
</feature>
<dbReference type="CTD" id="6754230"/>
<evidence type="ECO:0000256" key="5">
    <source>
        <dbReference type="ARBA" id="ARBA00022553"/>
    </source>
</evidence>
<dbReference type="InterPro" id="IPR043640">
    <property type="entry name" value="AF4/FMR2_CHD"/>
</dbReference>
<dbReference type="GO" id="GO:0003677">
    <property type="term" value="F:DNA binding"/>
    <property type="evidence" value="ECO:0007669"/>
    <property type="project" value="UniProtKB-KW"/>
</dbReference>
<dbReference type="KEGG" id="tad:TRIADDRAFT_56732"/>
<feature type="region of interest" description="Disordered" evidence="13">
    <location>
        <begin position="358"/>
        <end position="494"/>
    </location>
</feature>
<dbReference type="PANTHER" id="PTHR10528:SF17">
    <property type="entry name" value="AF4_FMR2 FAMILY MEMBER LILLI"/>
    <property type="match status" value="1"/>
</dbReference>
<feature type="compositionally biased region" description="Basic and acidic residues" evidence="13">
    <location>
        <begin position="1065"/>
        <end position="1080"/>
    </location>
</feature>
<dbReference type="GO" id="GO:0007366">
    <property type="term" value="P:periodic partitioning by pair rule gene"/>
    <property type="evidence" value="ECO:0007669"/>
    <property type="project" value="UniProtKB-KW"/>
</dbReference>
<evidence type="ECO:0000256" key="6">
    <source>
        <dbReference type="ARBA" id="ARBA00022788"/>
    </source>
</evidence>
<evidence type="ECO:0000256" key="8">
    <source>
        <dbReference type="ARBA" id="ARBA00023125"/>
    </source>
</evidence>
<feature type="compositionally biased region" description="Low complexity" evidence="13">
    <location>
        <begin position="1438"/>
        <end position="1448"/>
    </location>
</feature>
<keyword evidence="5" id="KW-0597">Phosphoprotein</keyword>
<comment type="subcellular location">
    <subcellularLocation>
        <location evidence="1">Nucleus</location>
    </subcellularLocation>
</comment>
<dbReference type="PANTHER" id="PTHR10528">
    <property type="entry name" value="AF4/FMR2 FAMILY MEMBER"/>
    <property type="match status" value="1"/>
</dbReference>
<feature type="region of interest" description="Disordered" evidence="13">
    <location>
        <begin position="890"/>
        <end position="920"/>
    </location>
</feature>
<organism evidence="15 16">
    <name type="scientific">Trichoplax adhaerens</name>
    <name type="common">Trichoplax reptans</name>
    <dbReference type="NCBI Taxonomy" id="10228"/>
    <lineage>
        <taxon>Eukaryota</taxon>
        <taxon>Metazoa</taxon>
        <taxon>Placozoa</taxon>
        <taxon>Uniplacotomia</taxon>
        <taxon>Trichoplacea</taxon>
        <taxon>Trichoplacidae</taxon>
        <taxon>Trichoplax</taxon>
    </lineage>
</organism>
<keyword evidence="8" id="KW-0238">DNA-binding</keyword>
<feature type="compositionally biased region" description="Polar residues" evidence="13">
    <location>
        <begin position="894"/>
        <end position="904"/>
    </location>
</feature>
<feature type="compositionally biased region" description="Basic and acidic residues" evidence="13">
    <location>
        <begin position="300"/>
        <end position="310"/>
    </location>
</feature>
<feature type="compositionally biased region" description="Low complexity" evidence="13">
    <location>
        <begin position="1086"/>
        <end position="1100"/>
    </location>
</feature>
<feature type="domain" description="AF4/FMR2 C-terminal homology" evidence="14">
    <location>
        <begin position="1428"/>
        <end position="1522"/>
    </location>
</feature>
<keyword evidence="6" id="KW-0562">Pair-rule protein</keyword>
<feature type="compositionally biased region" description="Basic and acidic residues" evidence="13">
    <location>
        <begin position="1244"/>
        <end position="1268"/>
    </location>
</feature>
<evidence type="ECO:0000259" key="14">
    <source>
        <dbReference type="Pfam" id="PF18876"/>
    </source>
</evidence>
<feature type="compositionally biased region" description="Basic and acidic residues" evidence="13">
    <location>
        <begin position="268"/>
        <end position="283"/>
    </location>
</feature>